<evidence type="ECO:0008006" key="3">
    <source>
        <dbReference type="Google" id="ProtNLM"/>
    </source>
</evidence>
<dbReference type="Gene3D" id="2.150.10.10">
    <property type="entry name" value="Serralysin-like metalloprotease, C-terminal"/>
    <property type="match status" value="1"/>
</dbReference>
<dbReference type="SUPFAM" id="SSF51120">
    <property type="entry name" value="beta-Roll"/>
    <property type="match status" value="1"/>
</dbReference>
<sequence>MHLTLETRRSATFDDVSGVSVKIAGNGLQAKGNNFTDGTISAMTLLDEKDHVLVEISGLRLNASHFSKIIDGASDLTDYLYGGLESGNDVITGSAADDFLFDTSLGNDIVRGFAGKDIIGSAYGNDTLYGGDDSDIFLFTSKFDRDSIMDFDPTGRDQDLIRLGKINFAKLDIEQAGRDVRIDLGAGDVLTLKNTDVDLISRDDFLLY</sequence>
<organism evidence="1 2">
    <name type="scientific">Rhizobium alvei</name>
    <dbReference type="NCBI Taxonomy" id="1132659"/>
    <lineage>
        <taxon>Bacteria</taxon>
        <taxon>Pseudomonadati</taxon>
        <taxon>Pseudomonadota</taxon>
        <taxon>Alphaproteobacteria</taxon>
        <taxon>Hyphomicrobiales</taxon>
        <taxon>Rhizobiaceae</taxon>
        <taxon>Rhizobium/Agrobacterium group</taxon>
        <taxon>Rhizobium</taxon>
    </lineage>
</organism>
<proteinExistence type="predicted"/>
<reference evidence="1" key="2">
    <citation type="submission" date="2023-07" db="EMBL/GenBank/DDBJ databases">
        <authorList>
            <person name="Shen H."/>
        </authorList>
    </citation>
    <scope>NUCLEOTIDE SEQUENCE</scope>
    <source>
        <strain evidence="1">TNR-22</strain>
    </source>
</reference>
<accession>A0ABT8YGZ8</accession>
<dbReference type="RefSeq" id="WP_304374833.1">
    <property type="nucleotide sequence ID" value="NZ_JAUOZU010000002.1"/>
</dbReference>
<dbReference type="Pfam" id="PF00353">
    <property type="entry name" value="HemolysinCabind"/>
    <property type="match status" value="3"/>
</dbReference>
<dbReference type="InterPro" id="IPR001343">
    <property type="entry name" value="Hemolysn_Ca-bd"/>
</dbReference>
<dbReference type="PROSITE" id="PS00330">
    <property type="entry name" value="HEMOLYSIN_CALCIUM"/>
    <property type="match status" value="1"/>
</dbReference>
<keyword evidence="2" id="KW-1185">Reference proteome</keyword>
<evidence type="ECO:0000313" key="1">
    <source>
        <dbReference type="EMBL" id="MDO6962942.1"/>
    </source>
</evidence>
<gene>
    <name evidence="1" type="ORF">Q4481_03175</name>
</gene>
<protein>
    <recommendedName>
        <fullName evidence="3">Calcium-binding protein</fullName>
    </recommendedName>
</protein>
<dbReference type="InterPro" id="IPR018511">
    <property type="entry name" value="Hemolysin-typ_Ca-bd_CS"/>
</dbReference>
<reference evidence="1" key="1">
    <citation type="journal article" date="2015" name="Int. J. Syst. Evol. Microbiol.">
        <title>Rhizobium alvei sp. nov., isolated from a freshwater river.</title>
        <authorList>
            <person name="Sheu S.Y."/>
            <person name="Huang H.W."/>
            <person name="Young C.C."/>
            <person name="Chen W.M."/>
        </authorList>
    </citation>
    <scope>NUCLEOTIDE SEQUENCE</scope>
    <source>
        <strain evidence="1">TNR-22</strain>
    </source>
</reference>
<name>A0ABT8YGZ8_9HYPH</name>
<evidence type="ECO:0000313" key="2">
    <source>
        <dbReference type="Proteomes" id="UP001174932"/>
    </source>
</evidence>
<dbReference type="Proteomes" id="UP001174932">
    <property type="component" value="Unassembled WGS sequence"/>
</dbReference>
<dbReference type="EMBL" id="JAUOZU010000002">
    <property type="protein sequence ID" value="MDO6962942.1"/>
    <property type="molecule type" value="Genomic_DNA"/>
</dbReference>
<dbReference type="InterPro" id="IPR011049">
    <property type="entry name" value="Serralysin-like_metalloprot_C"/>
</dbReference>
<comment type="caution">
    <text evidence="1">The sequence shown here is derived from an EMBL/GenBank/DDBJ whole genome shotgun (WGS) entry which is preliminary data.</text>
</comment>